<evidence type="ECO:0000256" key="1">
    <source>
        <dbReference type="ARBA" id="ARBA00022723"/>
    </source>
</evidence>
<feature type="domain" description="VOC" evidence="2">
    <location>
        <begin position="8"/>
        <end position="135"/>
    </location>
</feature>
<dbReference type="GO" id="GO:0004493">
    <property type="term" value="F:methylmalonyl-CoA epimerase activity"/>
    <property type="evidence" value="ECO:0007669"/>
    <property type="project" value="TreeGrafter"/>
</dbReference>
<dbReference type="InterPro" id="IPR029068">
    <property type="entry name" value="Glyas_Bleomycin-R_OHBP_Dase"/>
</dbReference>
<evidence type="ECO:0000259" key="2">
    <source>
        <dbReference type="PROSITE" id="PS51819"/>
    </source>
</evidence>
<dbReference type="PANTHER" id="PTHR43048">
    <property type="entry name" value="METHYLMALONYL-COA EPIMERASE"/>
    <property type="match status" value="1"/>
</dbReference>
<dbReference type="Pfam" id="PF00903">
    <property type="entry name" value="Glyoxalase"/>
    <property type="match status" value="1"/>
</dbReference>
<dbReference type="AlphaFoldDB" id="A0A2T0PZV0"/>
<dbReference type="EMBL" id="PVZC01000006">
    <property type="protein sequence ID" value="PRX97082.1"/>
    <property type="molecule type" value="Genomic_DNA"/>
</dbReference>
<comment type="caution">
    <text evidence="3">The sequence shown here is derived from an EMBL/GenBank/DDBJ whole genome shotgun (WGS) entry which is preliminary data.</text>
</comment>
<dbReference type="InterPro" id="IPR004360">
    <property type="entry name" value="Glyas_Fos-R_dOase_dom"/>
</dbReference>
<name>A0A2T0PZV0_9ACTN</name>
<keyword evidence="4" id="KW-1185">Reference proteome</keyword>
<proteinExistence type="predicted"/>
<dbReference type="Proteomes" id="UP000237846">
    <property type="component" value="Unassembled WGS sequence"/>
</dbReference>
<dbReference type="SUPFAM" id="SSF54593">
    <property type="entry name" value="Glyoxalase/Bleomycin resistance protein/Dihydroxybiphenyl dioxygenase"/>
    <property type="match status" value="1"/>
</dbReference>
<dbReference type="GO" id="GO:0046491">
    <property type="term" value="P:L-methylmalonyl-CoA metabolic process"/>
    <property type="evidence" value="ECO:0007669"/>
    <property type="project" value="TreeGrafter"/>
</dbReference>
<dbReference type="InterPro" id="IPR037523">
    <property type="entry name" value="VOC_core"/>
</dbReference>
<dbReference type="InterPro" id="IPR051785">
    <property type="entry name" value="MMCE/EMCE_epimerase"/>
</dbReference>
<evidence type="ECO:0000313" key="4">
    <source>
        <dbReference type="Proteomes" id="UP000237846"/>
    </source>
</evidence>
<protein>
    <submittedName>
        <fullName evidence="3">Glyoxylase I family protein</fullName>
    </submittedName>
</protein>
<accession>A0A2T0PZV0</accession>
<dbReference type="PANTHER" id="PTHR43048:SF5">
    <property type="entry name" value="BLR5325 PROTEIN"/>
    <property type="match status" value="1"/>
</dbReference>
<sequence length="145" mass="15991">MPDQPAMRWSHVGLNCGDQAATEDFYRTLFGFQRARVADIGGGERIIFLRSGPVYLELFPSAAEPADGPKGDGPQSPGVIRHLAFQTDDLDAFLERIGDSVPVTLGPLRFDEFIPGWRTVWLSDPDGVVVEVSQGYRDQEQVPTD</sequence>
<dbReference type="RefSeq" id="WP_211302986.1">
    <property type="nucleotide sequence ID" value="NZ_PVZC01000006.1"/>
</dbReference>
<dbReference type="PROSITE" id="PS51819">
    <property type="entry name" value="VOC"/>
    <property type="match status" value="1"/>
</dbReference>
<keyword evidence="1" id="KW-0479">Metal-binding</keyword>
<reference evidence="3 4" key="1">
    <citation type="submission" date="2018-03" db="EMBL/GenBank/DDBJ databases">
        <title>Genomic Encyclopedia of Archaeal and Bacterial Type Strains, Phase II (KMG-II): from individual species to whole genera.</title>
        <authorList>
            <person name="Goeker M."/>
        </authorList>
    </citation>
    <scope>NUCLEOTIDE SEQUENCE [LARGE SCALE GENOMIC DNA]</scope>
    <source>
        <strain evidence="3 4">DSM 45601</strain>
    </source>
</reference>
<organism evidence="3 4">
    <name type="scientific">Allonocardiopsis opalescens</name>
    <dbReference type="NCBI Taxonomy" id="1144618"/>
    <lineage>
        <taxon>Bacteria</taxon>
        <taxon>Bacillati</taxon>
        <taxon>Actinomycetota</taxon>
        <taxon>Actinomycetes</taxon>
        <taxon>Streptosporangiales</taxon>
        <taxon>Allonocardiopsis</taxon>
    </lineage>
</organism>
<gene>
    <name evidence="3" type="ORF">CLV72_106118</name>
</gene>
<evidence type="ECO:0000313" key="3">
    <source>
        <dbReference type="EMBL" id="PRX97082.1"/>
    </source>
</evidence>
<dbReference type="Gene3D" id="3.10.180.10">
    <property type="entry name" value="2,3-Dihydroxybiphenyl 1,2-Dioxygenase, domain 1"/>
    <property type="match status" value="1"/>
</dbReference>
<dbReference type="GO" id="GO:0046872">
    <property type="term" value="F:metal ion binding"/>
    <property type="evidence" value="ECO:0007669"/>
    <property type="project" value="UniProtKB-KW"/>
</dbReference>